<reference evidence="2 3" key="1">
    <citation type="journal article" date="2013" name="Genome Biol.">
        <title>The genome sequence of the most widely cultivated cacao type and its use to identify candidate genes regulating pod color.</title>
        <authorList>
            <person name="Motamayor J.C."/>
            <person name="Mockaitis K."/>
            <person name="Schmutz J."/>
            <person name="Haiminen N."/>
            <person name="Iii D.L."/>
            <person name="Cornejo O."/>
            <person name="Findley S.D."/>
            <person name="Zheng P."/>
            <person name="Utro F."/>
            <person name="Royaert S."/>
            <person name="Saski C."/>
            <person name="Jenkins J."/>
            <person name="Podicheti R."/>
            <person name="Zhao M."/>
            <person name="Scheffler B.E."/>
            <person name="Stack J.C."/>
            <person name="Feltus F.A."/>
            <person name="Mustiga G.M."/>
            <person name="Amores F."/>
            <person name="Phillips W."/>
            <person name="Marelli J.P."/>
            <person name="May G.D."/>
            <person name="Shapiro H."/>
            <person name="Ma J."/>
            <person name="Bustamante C.D."/>
            <person name="Schnell R.J."/>
            <person name="Main D."/>
            <person name="Gilbert D."/>
            <person name="Parida L."/>
            <person name="Kuhn D.N."/>
        </authorList>
    </citation>
    <scope>NUCLEOTIDE SEQUENCE [LARGE SCALE GENOMIC DNA]</scope>
    <source>
        <strain evidence="3">cv. Matina 1-6</strain>
    </source>
</reference>
<evidence type="ECO:0000313" key="2">
    <source>
        <dbReference type="EMBL" id="EOX95385.1"/>
    </source>
</evidence>
<gene>
    <name evidence="2" type="ORF">TCM_004898</name>
</gene>
<evidence type="ECO:0000313" key="3">
    <source>
        <dbReference type="Proteomes" id="UP000026915"/>
    </source>
</evidence>
<dbReference type="Proteomes" id="UP000026915">
    <property type="component" value="Chromosome 1"/>
</dbReference>
<keyword evidence="3" id="KW-1185">Reference proteome</keyword>
<keyword evidence="1" id="KW-0812">Transmembrane</keyword>
<evidence type="ECO:0000256" key="1">
    <source>
        <dbReference type="SAM" id="Phobius"/>
    </source>
</evidence>
<sequence length="101" mass="11525">MSLWLRTIIYGLQLCLVALLVIMYGQKSPCQEVWFPYRMAYFIRTRSFITVSLLDKTRIATTGSAAIGFFLPACLNQGLVLTRSGDRLKAFGQEPPTMFFY</sequence>
<accession>A0A061DRN9</accession>
<dbReference type="Gramene" id="EOX95385">
    <property type="protein sequence ID" value="EOX95385"/>
    <property type="gene ID" value="TCM_004898"/>
</dbReference>
<organism evidence="2 3">
    <name type="scientific">Theobroma cacao</name>
    <name type="common">Cacao</name>
    <name type="synonym">Cocoa</name>
    <dbReference type="NCBI Taxonomy" id="3641"/>
    <lineage>
        <taxon>Eukaryota</taxon>
        <taxon>Viridiplantae</taxon>
        <taxon>Streptophyta</taxon>
        <taxon>Embryophyta</taxon>
        <taxon>Tracheophyta</taxon>
        <taxon>Spermatophyta</taxon>
        <taxon>Magnoliopsida</taxon>
        <taxon>eudicotyledons</taxon>
        <taxon>Gunneridae</taxon>
        <taxon>Pentapetalae</taxon>
        <taxon>rosids</taxon>
        <taxon>malvids</taxon>
        <taxon>Malvales</taxon>
        <taxon>Malvaceae</taxon>
        <taxon>Byttnerioideae</taxon>
        <taxon>Theobroma</taxon>
    </lineage>
</organism>
<dbReference type="AlphaFoldDB" id="A0A061DRN9"/>
<dbReference type="HOGENOM" id="CLU_2296774_0_0_1"/>
<protein>
    <submittedName>
        <fullName evidence="2">Uncharacterized protein</fullName>
    </submittedName>
</protein>
<dbReference type="InParanoid" id="A0A061DRN9"/>
<keyword evidence="1" id="KW-1133">Transmembrane helix</keyword>
<dbReference type="EMBL" id="CM001879">
    <property type="protein sequence ID" value="EOX95385.1"/>
    <property type="molecule type" value="Genomic_DNA"/>
</dbReference>
<feature type="transmembrane region" description="Helical" evidence="1">
    <location>
        <begin position="7"/>
        <end position="25"/>
    </location>
</feature>
<proteinExistence type="predicted"/>
<name>A0A061DRN9_THECC</name>
<keyword evidence="1" id="KW-0472">Membrane</keyword>